<reference evidence="1 2" key="1">
    <citation type="submission" date="2013-01" db="EMBL/GenBank/DDBJ databases">
        <authorList>
            <person name="Harkins D.M."/>
            <person name="Durkin A.S."/>
            <person name="Brinkac L.M."/>
            <person name="Haft D.H."/>
            <person name="Selengut J.D."/>
            <person name="Sanka R."/>
            <person name="DePew J."/>
            <person name="Purushe J."/>
            <person name="Picardeau M."/>
            <person name="Werts C."/>
            <person name="Goarant C."/>
            <person name="Vinetz J.M."/>
            <person name="Sutton G.G."/>
            <person name="Nierman W.C."/>
            <person name="Fouts D.E."/>
        </authorList>
    </citation>
    <scope>NUCLEOTIDE SEQUENCE [LARGE SCALE GENOMIC DNA]</scope>
    <source>
        <strain evidence="1 2">200901868</strain>
    </source>
</reference>
<accession>M6W8D3</accession>
<organism evidence="1 2">
    <name type="scientific">Leptospira borgpetersenii serovar Pomona str. 200901868</name>
    <dbReference type="NCBI Taxonomy" id="1192866"/>
    <lineage>
        <taxon>Bacteria</taxon>
        <taxon>Pseudomonadati</taxon>
        <taxon>Spirochaetota</taxon>
        <taxon>Spirochaetia</taxon>
        <taxon>Leptospirales</taxon>
        <taxon>Leptospiraceae</taxon>
        <taxon>Leptospira</taxon>
    </lineage>
</organism>
<evidence type="ECO:0000313" key="2">
    <source>
        <dbReference type="Proteomes" id="UP000012159"/>
    </source>
</evidence>
<dbReference type="EMBL" id="AKWF02000040">
    <property type="protein sequence ID" value="EMO63726.1"/>
    <property type="molecule type" value="Genomic_DNA"/>
</dbReference>
<comment type="caution">
    <text evidence="1">The sequence shown here is derived from an EMBL/GenBank/DDBJ whole genome shotgun (WGS) entry which is preliminary data.</text>
</comment>
<dbReference type="Proteomes" id="UP000012159">
    <property type="component" value="Unassembled WGS sequence"/>
</dbReference>
<dbReference type="AlphaFoldDB" id="M6W8D3"/>
<proteinExistence type="predicted"/>
<dbReference type="STRING" id="1192866.LEP1GSC133_4597"/>
<protein>
    <submittedName>
        <fullName evidence="1">Uncharacterized protein</fullName>
    </submittedName>
</protein>
<sequence>MIKECYSDYLIVDLSTQEKRLELHRIRLAKENQNTRAEAIEFFSNCTNKDPFAITLAESVLKRHTITQEEEDRLSAMIRKQKACK</sequence>
<name>M6W8D3_LEPBO</name>
<gene>
    <name evidence="1" type="ORF">LEP1GSC133_4597</name>
</gene>
<evidence type="ECO:0000313" key="1">
    <source>
        <dbReference type="EMBL" id="EMO63726.1"/>
    </source>
</evidence>